<dbReference type="InParanoid" id="A0A6P7WYI0"/>
<evidence type="ECO:0000313" key="2">
    <source>
        <dbReference type="Proteomes" id="UP000515156"/>
    </source>
</evidence>
<gene>
    <name evidence="3" type="primary">LOC115460577</name>
</gene>
<dbReference type="GeneID" id="115460577"/>
<name>A0A6P7WYI0_9AMPH</name>
<evidence type="ECO:0000313" key="3">
    <source>
        <dbReference type="RefSeq" id="XP_030046206.1"/>
    </source>
</evidence>
<protein>
    <submittedName>
        <fullName evidence="3">Mitochondrial import inner membrane translocase subunit Tim10-like</fullName>
    </submittedName>
</protein>
<evidence type="ECO:0000256" key="1">
    <source>
        <dbReference type="SAM" id="SignalP"/>
    </source>
</evidence>
<feature type="chain" id="PRO_5028281075" evidence="1">
    <location>
        <begin position="26"/>
        <end position="92"/>
    </location>
</feature>
<dbReference type="Proteomes" id="UP000515156">
    <property type="component" value="Chromosome 1"/>
</dbReference>
<keyword evidence="2" id="KW-1185">Reference proteome</keyword>
<sequence length="92" mass="10001">MGNQELRTALFAVFVLSGGPRNTAGTKDDKCLPPEVCSPLTIRKLSCQRESLCAWIDVSKYLDIHEHMGKKLTELSLQDGGADEEKGAGPVQ</sequence>
<dbReference type="KEGG" id="muo:115460577"/>
<proteinExistence type="predicted"/>
<dbReference type="RefSeq" id="XP_030046206.1">
    <property type="nucleotide sequence ID" value="XM_030190346.1"/>
</dbReference>
<dbReference type="OrthoDB" id="274922at2759"/>
<accession>A0A6P7WYI0</accession>
<reference evidence="3" key="1">
    <citation type="submission" date="2025-08" db="UniProtKB">
        <authorList>
            <consortium name="RefSeq"/>
        </authorList>
    </citation>
    <scope>IDENTIFICATION</scope>
</reference>
<dbReference type="AlphaFoldDB" id="A0A6P7WYI0"/>
<organism evidence="2 3">
    <name type="scientific">Microcaecilia unicolor</name>
    <dbReference type="NCBI Taxonomy" id="1415580"/>
    <lineage>
        <taxon>Eukaryota</taxon>
        <taxon>Metazoa</taxon>
        <taxon>Chordata</taxon>
        <taxon>Craniata</taxon>
        <taxon>Vertebrata</taxon>
        <taxon>Euteleostomi</taxon>
        <taxon>Amphibia</taxon>
        <taxon>Gymnophiona</taxon>
        <taxon>Siphonopidae</taxon>
        <taxon>Microcaecilia</taxon>
    </lineage>
</organism>
<feature type="signal peptide" evidence="1">
    <location>
        <begin position="1"/>
        <end position="25"/>
    </location>
</feature>
<keyword evidence="1" id="KW-0732">Signal</keyword>